<dbReference type="RefSeq" id="WP_256305030.1">
    <property type="nucleotide sequence ID" value="NZ_JANFYS010000335.1"/>
</dbReference>
<dbReference type="InterPro" id="IPR042070">
    <property type="entry name" value="PucR_C-HTH_sf"/>
</dbReference>
<accession>A0AAW5JSF0</accession>
<dbReference type="Pfam" id="PF13556">
    <property type="entry name" value="HTH_30"/>
    <property type="match status" value="1"/>
</dbReference>
<name>A0AAW5JSF0_9FIRM</name>
<dbReference type="InterPro" id="IPR025736">
    <property type="entry name" value="PucR_C-HTH_dom"/>
</dbReference>
<comment type="caution">
    <text evidence="2">The sequence shown here is derived from an EMBL/GenBank/DDBJ whole genome shotgun (WGS) entry which is preliminary data.</text>
</comment>
<dbReference type="Gene3D" id="1.10.10.2840">
    <property type="entry name" value="PucR C-terminal helix-turn-helix domain"/>
    <property type="match status" value="1"/>
</dbReference>
<gene>
    <name evidence="2" type="ORF">NE579_16815</name>
</gene>
<feature type="domain" description="PucR C-terminal helix-turn-helix" evidence="1">
    <location>
        <begin position="2"/>
        <end position="44"/>
    </location>
</feature>
<protein>
    <submittedName>
        <fullName evidence="2">Helix-turn-helix domain-containing protein</fullName>
    </submittedName>
</protein>
<reference evidence="2" key="1">
    <citation type="submission" date="2022-06" db="EMBL/GenBank/DDBJ databases">
        <title>Isolation of gut microbiota from human fecal samples.</title>
        <authorList>
            <person name="Pamer E.G."/>
            <person name="Barat B."/>
            <person name="Waligurski E."/>
            <person name="Medina S."/>
            <person name="Paddock L."/>
            <person name="Mostad J."/>
        </authorList>
    </citation>
    <scope>NUCLEOTIDE SEQUENCE</scope>
    <source>
        <strain evidence="2">DFI.9.91</strain>
    </source>
</reference>
<dbReference type="EMBL" id="JANFYS010000335">
    <property type="protein sequence ID" value="MCQ4772062.1"/>
    <property type="molecule type" value="Genomic_DNA"/>
</dbReference>
<evidence type="ECO:0000259" key="1">
    <source>
        <dbReference type="Pfam" id="PF13556"/>
    </source>
</evidence>
<evidence type="ECO:0000313" key="3">
    <source>
        <dbReference type="Proteomes" id="UP001204562"/>
    </source>
</evidence>
<evidence type="ECO:0000313" key="2">
    <source>
        <dbReference type="EMBL" id="MCQ4772062.1"/>
    </source>
</evidence>
<sequence>MARTAELLFLHKNTVKYRLQRTAGRLGYPEGNMPETFALYTACALERLLAP</sequence>
<dbReference type="Proteomes" id="UP001204562">
    <property type="component" value="Unassembled WGS sequence"/>
</dbReference>
<proteinExistence type="predicted"/>
<organism evidence="2 3">
    <name type="scientific">Intestinimonas massiliensis</name>
    <name type="common">ex Afouda et al. 2020</name>
    <dbReference type="NCBI Taxonomy" id="1673721"/>
    <lineage>
        <taxon>Bacteria</taxon>
        <taxon>Bacillati</taxon>
        <taxon>Bacillota</taxon>
        <taxon>Clostridia</taxon>
        <taxon>Eubacteriales</taxon>
        <taxon>Intestinimonas</taxon>
    </lineage>
</organism>
<dbReference type="AlphaFoldDB" id="A0AAW5JSF0"/>